<dbReference type="PROSITE" id="PS50157">
    <property type="entry name" value="ZINC_FINGER_C2H2_2"/>
    <property type="match status" value="1"/>
</dbReference>
<dbReference type="GO" id="GO:0008270">
    <property type="term" value="F:zinc ion binding"/>
    <property type="evidence" value="ECO:0007669"/>
    <property type="project" value="UniProtKB-KW"/>
</dbReference>
<reference evidence="4 5" key="1">
    <citation type="journal article" date="2019" name="Nat. Plants">
        <title>Genome sequencing of Musa balbisiana reveals subgenome evolution and function divergence in polyploid bananas.</title>
        <authorList>
            <person name="Yao X."/>
        </authorList>
    </citation>
    <scope>NUCLEOTIDE SEQUENCE [LARGE SCALE GENOMIC DNA]</scope>
    <source>
        <strain evidence="5">cv. DH-PKW</strain>
        <tissue evidence="4">Leaves</tissue>
    </source>
</reference>
<dbReference type="AlphaFoldDB" id="A0A4V4H789"/>
<organism evidence="4 5">
    <name type="scientific">Musa balbisiana</name>
    <name type="common">Banana</name>
    <dbReference type="NCBI Taxonomy" id="52838"/>
    <lineage>
        <taxon>Eukaryota</taxon>
        <taxon>Viridiplantae</taxon>
        <taxon>Streptophyta</taxon>
        <taxon>Embryophyta</taxon>
        <taxon>Tracheophyta</taxon>
        <taxon>Spermatophyta</taxon>
        <taxon>Magnoliopsida</taxon>
        <taxon>Liliopsida</taxon>
        <taxon>Zingiberales</taxon>
        <taxon>Musaceae</taxon>
        <taxon>Musa</taxon>
    </lineage>
</organism>
<feature type="transmembrane region" description="Helical" evidence="2">
    <location>
        <begin position="29"/>
        <end position="47"/>
    </location>
</feature>
<dbReference type="PROSITE" id="PS00028">
    <property type="entry name" value="ZINC_FINGER_C2H2_1"/>
    <property type="match status" value="1"/>
</dbReference>
<name>A0A4V4H789_MUSBA</name>
<dbReference type="InterPro" id="IPR013087">
    <property type="entry name" value="Znf_C2H2_type"/>
</dbReference>
<accession>A0A4V4H789</accession>
<keyword evidence="1" id="KW-0479">Metal-binding</keyword>
<keyword evidence="1" id="KW-0863">Zinc-finger</keyword>
<evidence type="ECO:0000256" key="2">
    <source>
        <dbReference type="SAM" id="Phobius"/>
    </source>
</evidence>
<keyword evidence="1" id="KW-0862">Zinc</keyword>
<keyword evidence="2" id="KW-1133">Transmembrane helix</keyword>
<protein>
    <recommendedName>
        <fullName evidence="3">C2H2-type domain-containing protein</fullName>
    </recommendedName>
</protein>
<keyword evidence="2" id="KW-0812">Transmembrane</keyword>
<evidence type="ECO:0000256" key="1">
    <source>
        <dbReference type="PROSITE-ProRule" id="PRU00042"/>
    </source>
</evidence>
<dbReference type="Proteomes" id="UP000317650">
    <property type="component" value="Chromosome 1"/>
</dbReference>
<gene>
    <name evidence="4" type="ORF">C4D60_Mb01t10090</name>
</gene>
<evidence type="ECO:0000259" key="3">
    <source>
        <dbReference type="PROSITE" id="PS50157"/>
    </source>
</evidence>
<dbReference type="EMBL" id="PYDT01000004">
    <property type="protein sequence ID" value="THU62906.1"/>
    <property type="molecule type" value="Genomic_DNA"/>
</dbReference>
<evidence type="ECO:0000313" key="4">
    <source>
        <dbReference type="EMBL" id="THU62906.1"/>
    </source>
</evidence>
<evidence type="ECO:0000313" key="5">
    <source>
        <dbReference type="Proteomes" id="UP000317650"/>
    </source>
</evidence>
<sequence length="135" mass="15321">MVFSARRPHAGGALPPLPSPASLPLYPRWPAASTLNLPLLLVFWLIGRRHQILRQHIKAVHQKLQPFACQFSGCGKKFPYRHVRDNHQNSGVHVFVQFGSIPVGKETSPCCFLWMNSEMFMGFRLKGDENGDNER</sequence>
<keyword evidence="5" id="KW-1185">Reference proteome</keyword>
<dbReference type="STRING" id="52838.A0A4V4H789"/>
<proteinExistence type="predicted"/>
<keyword evidence="2" id="KW-0472">Membrane</keyword>
<comment type="caution">
    <text evidence="4">The sequence shown here is derived from an EMBL/GenBank/DDBJ whole genome shotgun (WGS) entry which is preliminary data.</text>
</comment>
<feature type="domain" description="C2H2-type" evidence="3">
    <location>
        <begin position="67"/>
        <end position="93"/>
    </location>
</feature>